<dbReference type="InterPro" id="IPR005123">
    <property type="entry name" value="Oxoglu/Fe-dep_dioxygenase_dom"/>
</dbReference>
<evidence type="ECO:0000256" key="2">
    <source>
        <dbReference type="ARBA" id="ARBA00007879"/>
    </source>
</evidence>
<accession>A0ABR2YLH3</accession>
<reference evidence="9 10" key="1">
    <citation type="journal article" date="2024" name="Nat. Commun.">
        <title>Phylogenomics reveals the evolutionary origins of lichenization in chlorophyte algae.</title>
        <authorList>
            <person name="Puginier C."/>
            <person name="Libourel C."/>
            <person name="Otte J."/>
            <person name="Skaloud P."/>
            <person name="Haon M."/>
            <person name="Grisel S."/>
            <person name="Petersen M."/>
            <person name="Berrin J.G."/>
            <person name="Delaux P.M."/>
            <person name="Dal Grande F."/>
            <person name="Keller J."/>
        </authorList>
    </citation>
    <scope>NUCLEOTIDE SEQUENCE [LARGE SCALE GENOMIC DNA]</scope>
    <source>
        <strain evidence="9 10">SAG 216-7</strain>
    </source>
</reference>
<evidence type="ECO:0000256" key="1">
    <source>
        <dbReference type="ARBA" id="ARBA00004123"/>
    </source>
</evidence>
<dbReference type="Pfam" id="PF13532">
    <property type="entry name" value="2OG-FeII_Oxy_2"/>
    <property type="match status" value="1"/>
</dbReference>
<sequence>MLEDHRIGCLPELFYIPEYVSKDDEERLCQAIRGSKAPWIKVSGRRLRNYGGSVHEKLGVLLQTPIPSWLQPLLKRLAADTEAFGPGQGANHVLLNAYSLGEGIMPHQDGPLYHPGVCIQSLGAPAVMRFTHKRTSDDAPAEGDTRAPVVSVALQPRSLLVFRGDAYTHCLHGIDEVEEDVLDDTVANRDALPDPGTRVMKRGAERLSLTARRVLQVKNIMGLQR</sequence>
<keyword evidence="3" id="KW-0479">Metal-binding</keyword>
<proteinExistence type="inferred from homology"/>
<dbReference type="InterPro" id="IPR032862">
    <property type="entry name" value="ALKBH6"/>
</dbReference>
<gene>
    <name evidence="9" type="ORF">WJX75_008717</name>
</gene>
<dbReference type="PANTHER" id="PTHR46030:SF1">
    <property type="entry name" value="ALPHA-KETOGLUTARATE-DEPENDENT DIOXYGENASE ALKB HOMOLOG 6"/>
    <property type="match status" value="1"/>
</dbReference>
<evidence type="ECO:0000256" key="3">
    <source>
        <dbReference type="ARBA" id="ARBA00022723"/>
    </source>
</evidence>
<evidence type="ECO:0000256" key="5">
    <source>
        <dbReference type="ARBA" id="ARBA00023002"/>
    </source>
</evidence>
<comment type="subcellular location">
    <subcellularLocation>
        <location evidence="1">Nucleus</location>
    </subcellularLocation>
</comment>
<feature type="domain" description="Fe2OG dioxygenase" evidence="8">
    <location>
        <begin position="89"/>
        <end position="215"/>
    </location>
</feature>
<comment type="similarity">
    <text evidence="2">Belongs to the alkB family.</text>
</comment>
<dbReference type="InterPro" id="IPR027450">
    <property type="entry name" value="AlkB-like"/>
</dbReference>
<dbReference type="Proteomes" id="UP001491310">
    <property type="component" value="Unassembled WGS sequence"/>
</dbReference>
<keyword evidence="7" id="KW-0539">Nucleus</keyword>
<dbReference type="InterPro" id="IPR037151">
    <property type="entry name" value="AlkB-like_sf"/>
</dbReference>
<keyword evidence="4" id="KW-0223">Dioxygenase</keyword>
<evidence type="ECO:0000256" key="7">
    <source>
        <dbReference type="ARBA" id="ARBA00023242"/>
    </source>
</evidence>
<evidence type="ECO:0000256" key="6">
    <source>
        <dbReference type="ARBA" id="ARBA00023004"/>
    </source>
</evidence>
<keyword evidence="10" id="KW-1185">Reference proteome</keyword>
<dbReference type="SUPFAM" id="SSF51197">
    <property type="entry name" value="Clavaminate synthase-like"/>
    <property type="match status" value="1"/>
</dbReference>
<dbReference type="Gene3D" id="2.60.120.590">
    <property type="entry name" value="Alpha-ketoglutarate-dependent dioxygenase AlkB-like"/>
    <property type="match status" value="1"/>
</dbReference>
<organism evidence="9 10">
    <name type="scientific">Coccomyxa subellipsoidea</name>
    <dbReference type="NCBI Taxonomy" id="248742"/>
    <lineage>
        <taxon>Eukaryota</taxon>
        <taxon>Viridiplantae</taxon>
        <taxon>Chlorophyta</taxon>
        <taxon>core chlorophytes</taxon>
        <taxon>Trebouxiophyceae</taxon>
        <taxon>Trebouxiophyceae incertae sedis</taxon>
        <taxon>Coccomyxaceae</taxon>
        <taxon>Coccomyxa</taxon>
    </lineage>
</organism>
<name>A0ABR2YLH3_9CHLO</name>
<dbReference type="PROSITE" id="PS51471">
    <property type="entry name" value="FE2OG_OXY"/>
    <property type="match status" value="1"/>
</dbReference>
<evidence type="ECO:0000259" key="8">
    <source>
        <dbReference type="PROSITE" id="PS51471"/>
    </source>
</evidence>
<evidence type="ECO:0000313" key="10">
    <source>
        <dbReference type="Proteomes" id="UP001491310"/>
    </source>
</evidence>
<protein>
    <recommendedName>
        <fullName evidence="8">Fe2OG dioxygenase domain-containing protein</fullName>
    </recommendedName>
</protein>
<comment type="caution">
    <text evidence="9">The sequence shown here is derived from an EMBL/GenBank/DDBJ whole genome shotgun (WGS) entry which is preliminary data.</text>
</comment>
<dbReference type="PANTHER" id="PTHR46030">
    <property type="entry name" value="ALPHA-KETOGLUTARATE-DEPENDENT DIOXYGENASE ALKB HOMOLOG 6"/>
    <property type="match status" value="1"/>
</dbReference>
<keyword evidence="6" id="KW-0408">Iron</keyword>
<keyword evidence="5" id="KW-0560">Oxidoreductase</keyword>
<evidence type="ECO:0000313" key="9">
    <source>
        <dbReference type="EMBL" id="KAK9907716.1"/>
    </source>
</evidence>
<dbReference type="EMBL" id="JALJOT010000009">
    <property type="protein sequence ID" value="KAK9907716.1"/>
    <property type="molecule type" value="Genomic_DNA"/>
</dbReference>
<evidence type="ECO:0000256" key="4">
    <source>
        <dbReference type="ARBA" id="ARBA00022964"/>
    </source>
</evidence>